<feature type="region of interest" description="Disordered" evidence="13">
    <location>
        <begin position="173"/>
        <end position="282"/>
    </location>
</feature>
<dbReference type="Pfam" id="PF13307">
    <property type="entry name" value="Helicase_C_2"/>
    <property type="match status" value="1"/>
</dbReference>
<dbReference type="InterPro" id="IPR010614">
    <property type="entry name" value="RAD3-like_helicase_DEAD"/>
</dbReference>
<comment type="subcellular location">
    <subcellularLocation>
        <location evidence="2">Nucleus</location>
    </subcellularLocation>
</comment>
<keyword evidence="4" id="KW-0479">Metal-binding</keyword>
<organism evidence="15 16">
    <name type="scientific">Urochloa decumbens</name>
    <dbReference type="NCBI Taxonomy" id="240449"/>
    <lineage>
        <taxon>Eukaryota</taxon>
        <taxon>Viridiplantae</taxon>
        <taxon>Streptophyta</taxon>
        <taxon>Embryophyta</taxon>
        <taxon>Tracheophyta</taxon>
        <taxon>Spermatophyta</taxon>
        <taxon>Magnoliopsida</taxon>
        <taxon>Liliopsida</taxon>
        <taxon>Poales</taxon>
        <taxon>Poaceae</taxon>
        <taxon>PACMAD clade</taxon>
        <taxon>Panicoideae</taxon>
        <taxon>Panicodae</taxon>
        <taxon>Paniceae</taxon>
        <taxon>Melinidinae</taxon>
        <taxon>Urochloa</taxon>
    </lineage>
</organism>
<evidence type="ECO:0000313" key="15">
    <source>
        <dbReference type="EMBL" id="CAL4896274.1"/>
    </source>
</evidence>
<evidence type="ECO:0000256" key="5">
    <source>
        <dbReference type="ARBA" id="ARBA00022741"/>
    </source>
</evidence>
<keyword evidence="12" id="KW-0539">Nucleus</keyword>
<keyword evidence="6" id="KW-0378">Hydrolase</keyword>
<dbReference type="InterPro" id="IPR006555">
    <property type="entry name" value="ATP-dep_Helicase_C"/>
</dbReference>
<dbReference type="GO" id="GO:0004386">
    <property type="term" value="F:helicase activity"/>
    <property type="evidence" value="ECO:0007669"/>
    <property type="project" value="UniProtKB-KW"/>
</dbReference>
<evidence type="ECO:0000256" key="12">
    <source>
        <dbReference type="ARBA" id="ARBA00023242"/>
    </source>
</evidence>
<proteinExistence type="inferred from homology"/>
<dbReference type="SMART" id="SM00488">
    <property type="entry name" value="DEXDc2"/>
    <property type="match status" value="1"/>
</dbReference>
<evidence type="ECO:0000256" key="2">
    <source>
        <dbReference type="ARBA" id="ARBA00004123"/>
    </source>
</evidence>
<protein>
    <recommendedName>
        <fullName evidence="14">Helicase ATP-binding domain-containing protein</fullName>
    </recommendedName>
</protein>
<keyword evidence="5" id="KW-0547">Nucleotide-binding</keyword>
<dbReference type="SMART" id="SM00487">
    <property type="entry name" value="DEXDc"/>
    <property type="match status" value="1"/>
</dbReference>
<evidence type="ECO:0000256" key="6">
    <source>
        <dbReference type="ARBA" id="ARBA00022801"/>
    </source>
</evidence>
<reference evidence="16" key="1">
    <citation type="submission" date="2024-06" db="EMBL/GenBank/DDBJ databases">
        <authorList>
            <person name="Ryan C."/>
        </authorList>
    </citation>
    <scope>NUCLEOTIDE SEQUENCE [LARGE SCALE GENOMIC DNA]</scope>
</reference>
<dbReference type="InterPro" id="IPR002464">
    <property type="entry name" value="DNA/RNA_helicase_DEAH_CS"/>
</dbReference>
<evidence type="ECO:0000256" key="9">
    <source>
        <dbReference type="ARBA" id="ARBA00023004"/>
    </source>
</evidence>
<keyword evidence="10" id="KW-0411">Iron-sulfur</keyword>
<keyword evidence="7" id="KW-0347">Helicase</keyword>
<dbReference type="InterPro" id="IPR045028">
    <property type="entry name" value="DinG/Rad3-like"/>
</dbReference>
<evidence type="ECO:0000256" key="7">
    <source>
        <dbReference type="ARBA" id="ARBA00022806"/>
    </source>
</evidence>
<dbReference type="GO" id="GO:0046872">
    <property type="term" value="F:metal ion binding"/>
    <property type="evidence" value="ECO:0007669"/>
    <property type="project" value="UniProtKB-KW"/>
</dbReference>
<evidence type="ECO:0000256" key="3">
    <source>
        <dbReference type="ARBA" id="ARBA00008435"/>
    </source>
</evidence>
<dbReference type="InterPro" id="IPR014013">
    <property type="entry name" value="Helic_SF1/SF2_ATP-bd_DinG/Rad3"/>
</dbReference>
<evidence type="ECO:0000256" key="4">
    <source>
        <dbReference type="ARBA" id="ARBA00022723"/>
    </source>
</evidence>
<comment type="cofactor">
    <cofactor evidence="1">
        <name>[4Fe-4S] cluster</name>
        <dbReference type="ChEBI" id="CHEBI:49883"/>
    </cofactor>
</comment>
<dbReference type="InterPro" id="IPR014001">
    <property type="entry name" value="Helicase_ATP-bd"/>
</dbReference>
<dbReference type="PANTHER" id="PTHR11472:SF41">
    <property type="entry name" value="ATP-DEPENDENT DNA HELICASE DDX11-RELATED"/>
    <property type="match status" value="1"/>
</dbReference>
<evidence type="ECO:0000256" key="8">
    <source>
        <dbReference type="ARBA" id="ARBA00022840"/>
    </source>
</evidence>
<dbReference type="SUPFAM" id="SSF52540">
    <property type="entry name" value="P-loop containing nucleoside triphosphate hydrolases"/>
    <property type="match status" value="1"/>
</dbReference>
<evidence type="ECO:0000256" key="13">
    <source>
        <dbReference type="SAM" id="MobiDB-lite"/>
    </source>
</evidence>
<dbReference type="AlphaFoldDB" id="A0ABC8VTB4"/>
<evidence type="ECO:0000256" key="11">
    <source>
        <dbReference type="ARBA" id="ARBA00023235"/>
    </source>
</evidence>
<accession>A0ABC8VTB4</accession>
<sequence length="975" mass="108068">MTGERAFFPFPPDIRRHGEIRDSIYTYVVVTAADGIDRPFTLLAAAMTSPLYFRTTPILTSTSYPSIRRHHSPPSGRRAGKPPNAPAFSRARRELAEMPTPPPPPPPRKDFPAFPFPPYPIQSEFMSFLYGALSSGPGALALLESPTGTGKTLSIICSALQWLLDRRDAAAAAPAYPSGGSGGVEDDDEPDWMRNFTPLPPEKEITKRKPNPPVMRKSAGSRRPDGFGEEGAGDDEGEFLLEDYESDGEDGARRGAGKRAHCGNSSSSEGEELDEEEEEVTPKVYFTSRTHSQLSQFVGELKRTEFAGSIRTVCLGSRKNLCVNKVDVMCLPADVLKLGSANRINERCLELQKNKKSSKVKIEDDKRKSRQAKNSCGCPMLRNRSLQKEFRSEVSNQGALDIEDLAHIGKKIGTCPYYGSRDMVRSADLVVLPYQSLLLKSARESLGLNLKDSVVIIDEAHNLADSLTNMYNSKITSSQLKAVLSHLDAYLDRFHNVLGAGNRRYIQTLTVLTRSFLRVLINNQDGASTMSSMTINQFLFALDIDNINIVKLCQYVKESNIIHKVSGYANRIASTQDGVNQFDLQQEHGEGSSIACFQALVDFLRSLLNGNDDGRIIVAKQKLNGQSEEAYVKFVMLCAEKIFSEVTRDAYAVILAGGTLQPIEETRLRLCPSLPPTDIKFFTCNHIVPPESILPIAVTRGPSGMTFDFSYNSRSSPSMIEELGRFICNIVTVVPEGVVMFFSSYDYERRVYDAWTTAGIISKICKKKHIFREPRNSADVESVLNKYKETVQSCSKNCQGQGVNGALLLAVVGGKISEGINFSDGMGRCVIMVGLPYPSPSDVELIETIKHIETISSSVLVGDDKASGRKYDDECELQPGYDILRKCTKGGREYYENLCMKAVNQSIGRAIRHINDYAAMLLVDSRYAQVSSNKSFSCPTDKLPQWIKARLSSAQNYGEVHRLLHQFFKLNKQKH</sequence>
<dbReference type="Gene3D" id="3.40.50.300">
    <property type="entry name" value="P-loop containing nucleotide triphosphate hydrolases"/>
    <property type="match status" value="3"/>
</dbReference>
<evidence type="ECO:0000259" key="14">
    <source>
        <dbReference type="PROSITE" id="PS51193"/>
    </source>
</evidence>
<keyword evidence="8" id="KW-0067">ATP-binding</keyword>
<keyword evidence="11" id="KW-0413">Isomerase</keyword>
<dbReference type="GO" id="GO:0005634">
    <property type="term" value="C:nucleus"/>
    <property type="evidence" value="ECO:0007669"/>
    <property type="project" value="UniProtKB-SubCell"/>
</dbReference>
<evidence type="ECO:0000313" key="16">
    <source>
        <dbReference type="Proteomes" id="UP001497457"/>
    </source>
</evidence>
<dbReference type="GO" id="GO:0016787">
    <property type="term" value="F:hydrolase activity"/>
    <property type="evidence" value="ECO:0007669"/>
    <property type="project" value="UniProtKB-KW"/>
</dbReference>
<dbReference type="EMBL" id="OZ075120">
    <property type="protein sequence ID" value="CAL4896274.1"/>
    <property type="molecule type" value="Genomic_DNA"/>
</dbReference>
<feature type="compositionally biased region" description="Acidic residues" evidence="13">
    <location>
        <begin position="269"/>
        <end position="279"/>
    </location>
</feature>
<evidence type="ECO:0000256" key="1">
    <source>
        <dbReference type="ARBA" id="ARBA00001966"/>
    </source>
</evidence>
<name>A0ABC8VTB4_9POAL</name>
<dbReference type="NCBIfam" id="TIGR00604">
    <property type="entry name" value="rad3"/>
    <property type="match status" value="1"/>
</dbReference>
<dbReference type="GO" id="GO:0051536">
    <property type="term" value="F:iron-sulfur cluster binding"/>
    <property type="evidence" value="ECO:0007669"/>
    <property type="project" value="UniProtKB-KW"/>
</dbReference>
<dbReference type="InterPro" id="IPR013020">
    <property type="entry name" value="Rad3/Chl1-like"/>
</dbReference>
<evidence type="ECO:0000256" key="10">
    <source>
        <dbReference type="ARBA" id="ARBA00023014"/>
    </source>
</evidence>
<dbReference type="CDD" id="cd18788">
    <property type="entry name" value="SF2_C_XPD"/>
    <property type="match status" value="1"/>
</dbReference>
<dbReference type="GO" id="GO:0006974">
    <property type="term" value="P:DNA damage response"/>
    <property type="evidence" value="ECO:0007669"/>
    <property type="project" value="UniProtKB-ARBA"/>
</dbReference>
<dbReference type="InterPro" id="IPR027417">
    <property type="entry name" value="P-loop_NTPase"/>
</dbReference>
<comment type="similarity">
    <text evidence="3">Belongs to the DEAD box helicase family. DEAH subfamily. DDX11/CHL1 sub-subfamily.</text>
</comment>
<dbReference type="Pfam" id="PF06733">
    <property type="entry name" value="DEAD_2"/>
    <property type="match status" value="1"/>
</dbReference>
<dbReference type="PROSITE" id="PS51193">
    <property type="entry name" value="HELICASE_ATP_BIND_2"/>
    <property type="match status" value="1"/>
</dbReference>
<dbReference type="InterPro" id="IPR006554">
    <property type="entry name" value="Helicase-like_DEXD_c2"/>
</dbReference>
<keyword evidence="9" id="KW-0408">Iron</keyword>
<dbReference type="SMART" id="SM00491">
    <property type="entry name" value="HELICc2"/>
    <property type="match status" value="1"/>
</dbReference>
<dbReference type="PANTHER" id="PTHR11472">
    <property type="entry name" value="DNA REPAIR DEAD HELICASE RAD3/XP-D SUBFAMILY MEMBER"/>
    <property type="match status" value="1"/>
</dbReference>
<feature type="compositionally biased region" description="Acidic residues" evidence="13">
    <location>
        <begin position="227"/>
        <end position="249"/>
    </location>
</feature>
<feature type="region of interest" description="Disordered" evidence="13">
    <location>
        <begin position="63"/>
        <end position="86"/>
    </location>
</feature>
<feature type="domain" description="Helicase ATP-binding" evidence="14">
    <location>
        <begin position="108"/>
        <end position="509"/>
    </location>
</feature>
<dbReference type="PROSITE" id="PS00690">
    <property type="entry name" value="DEAH_ATP_HELICASE"/>
    <property type="match status" value="1"/>
</dbReference>
<gene>
    <name evidence="15" type="ORF">URODEC1_LOCUS6543</name>
</gene>
<dbReference type="GO" id="GO:0005524">
    <property type="term" value="F:ATP binding"/>
    <property type="evidence" value="ECO:0007669"/>
    <property type="project" value="UniProtKB-KW"/>
</dbReference>
<reference evidence="15 16" key="2">
    <citation type="submission" date="2024-10" db="EMBL/GenBank/DDBJ databases">
        <authorList>
            <person name="Ryan C."/>
        </authorList>
    </citation>
    <scope>NUCLEOTIDE SEQUENCE [LARGE SCALE GENOMIC DNA]</scope>
</reference>
<dbReference type="Proteomes" id="UP001497457">
    <property type="component" value="Chromosome 10rd"/>
</dbReference>
<keyword evidence="16" id="KW-1185">Reference proteome</keyword>